<feature type="domain" description="Rhodanese" evidence="1">
    <location>
        <begin position="280"/>
        <end position="326"/>
    </location>
</feature>
<dbReference type="InterPro" id="IPR045886">
    <property type="entry name" value="ThiF/MoeB/HesA"/>
</dbReference>
<dbReference type="Gene3D" id="3.40.50.720">
    <property type="entry name" value="NAD(P)-binding Rossmann-like Domain"/>
    <property type="match status" value="1"/>
</dbReference>
<dbReference type="KEGG" id="lvs:LOKVESSMR4R_00072"/>
<organism evidence="2 3">
    <name type="scientific">Yoonia vestfoldensis</name>
    <dbReference type="NCBI Taxonomy" id="245188"/>
    <lineage>
        <taxon>Bacteria</taxon>
        <taxon>Pseudomonadati</taxon>
        <taxon>Pseudomonadota</taxon>
        <taxon>Alphaproteobacteria</taxon>
        <taxon>Rhodobacterales</taxon>
        <taxon>Paracoccaceae</taxon>
        <taxon>Yoonia</taxon>
    </lineage>
</organism>
<dbReference type="SUPFAM" id="SSF69572">
    <property type="entry name" value="Activating enzymes of the ubiquitin-like proteins"/>
    <property type="match status" value="1"/>
</dbReference>
<dbReference type="PANTHER" id="PTHR10953">
    <property type="entry name" value="UBIQUITIN-ACTIVATING ENZYME E1"/>
    <property type="match status" value="1"/>
</dbReference>
<dbReference type="InterPro" id="IPR035985">
    <property type="entry name" value="Ubiquitin-activating_enz"/>
</dbReference>
<dbReference type="EMBL" id="CP021431">
    <property type="protein sequence ID" value="ART99419.1"/>
    <property type="molecule type" value="Genomic_DNA"/>
</dbReference>
<dbReference type="InterPro" id="IPR036873">
    <property type="entry name" value="Rhodanese-like_dom_sf"/>
</dbReference>
<name>A0A1Y0E7N3_9RHOB</name>
<dbReference type="GO" id="GO:0016779">
    <property type="term" value="F:nucleotidyltransferase activity"/>
    <property type="evidence" value="ECO:0007669"/>
    <property type="project" value="UniProtKB-KW"/>
</dbReference>
<reference evidence="2 3" key="1">
    <citation type="submission" date="2017-05" db="EMBL/GenBank/DDBJ databases">
        <title>Genome Sequence of Loktanella vestfoldensis Strain SMR4r Isolated from a Culture of the Diatom Skeletonema marinoi.</title>
        <authorList>
            <person name="Topel M."/>
            <person name="Pinder M.I.M."/>
            <person name="Johansson O.N."/>
            <person name="Kourtchenko O."/>
            <person name="Godhe A."/>
            <person name="Clarke A.K."/>
        </authorList>
    </citation>
    <scope>NUCLEOTIDE SEQUENCE [LARGE SCALE GENOMIC DNA]</scope>
    <source>
        <strain evidence="2 3">SMR4r</strain>
    </source>
</reference>
<dbReference type="GO" id="GO:0032447">
    <property type="term" value="P:protein urmylation"/>
    <property type="evidence" value="ECO:0007669"/>
    <property type="project" value="TreeGrafter"/>
</dbReference>
<keyword evidence="3" id="KW-1185">Reference proteome</keyword>
<dbReference type="InterPro" id="IPR000594">
    <property type="entry name" value="ThiF_NAD_FAD-bd"/>
</dbReference>
<dbReference type="InterPro" id="IPR001763">
    <property type="entry name" value="Rhodanese-like_dom"/>
</dbReference>
<keyword evidence="2" id="KW-0548">Nucleotidyltransferase</keyword>
<evidence type="ECO:0000313" key="2">
    <source>
        <dbReference type="EMBL" id="ART99419.1"/>
    </source>
</evidence>
<dbReference type="GO" id="GO:0002143">
    <property type="term" value="P:tRNA wobble position uridine thiolation"/>
    <property type="evidence" value="ECO:0007669"/>
    <property type="project" value="TreeGrafter"/>
</dbReference>
<accession>A0A1Y0E7N3</accession>
<dbReference type="GO" id="GO:0004792">
    <property type="term" value="F:thiosulfate-cyanide sulfurtransferase activity"/>
    <property type="evidence" value="ECO:0007669"/>
    <property type="project" value="TreeGrafter"/>
</dbReference>
<dbReference type="AlphaFoldDB" id="A0A1Y0E7N3"/>
<dbReference type="CDD" id="cd00757">
    <property type="entry name" value="ThiF_MoeB_HesA_family"/>
    <property type="match status" value="1"/>
</dbReference>
<dbReference type="RefSeq" id="WP_237331864.1">
    <property type="nucleotide sequence ID" value="NZ_CP021431.1"/>
</dbReference>
<proteinExistence type="predicted"/>
<dbReference type="Proteomes" id="UP000195273">
    <property type="component" value="Chromosome"/>
</dbReference>
<keyword evidence="2" id="KW-0808">Transferase</keyword>
<evidence type="ECO:0000313" key="3">
    <source>
        <dbReference type="Proteomes" id="UP000195273"/>
    </source>
</evidence>
<dbReference type="CDD" id="cd00158">
    <property type="entry name" value="RHOD"/>
    <property type="match status" value="1"/>
</dbReference>
<dbReference type="PANTHER" id="PTHR10953:SF102">
    <property type="entry name" value="ADENYLYLTRANSFERASE AND SULFURTRANSFERASE MOCS3"/>
    <property type="match status" value="1"/>
</dbReference>
<protein>
    <submittedName>
        <fullName evidence="2">Putative adenylyltransferase/sulfurtransferase MoeZ</fullName>
    </submittedName>
</protein>
<sequence>MADGVCVMNRYARQIILPEIGTEGQSKLSRARVLVVGAGGLGCPVLQYLVGAGVGQITVLDPDIVEESNLHRQPLYTMSDVGRPKVLAARDHLLDANPASSLQTHMTSLYPGNAAALVNDADVVVDAADSFAVTYTLSDACKIAGVPLISASVLGQSGYAGGFCGPAPSVRAIFPDLPARAGTCATAGVMGPVVGMIGTVQAQMVLQIILGHAPSPLGRIVTFDASTWHFGGFCFAGTPEPQHRPSFVGRADICGDDHVIELRTEEEARDTITSQAERWSVETIPDFVPRAGRRVVLCCATGVRAWRAASILNENGITNTALLAIRCCE</sequence>
<dbReference type="GO" id="GO:0042292">
    <property type="term" value="F:URM1 activating enzyme activity"/>
    <property type="evidence" value="ECO:0007669"/>
    <property type="project" value="TreeGrafter"/>
</dbReference>
<evidence type="ECO:0000259" key="1">
    <source>
        <dbReference type="PROSITE" id="PS50206"/>
    </source>
</evidence>
<gene>
    <name evidence="2" type="primary">moeZ</name>
    <name evidence="2" type="ORF">LOKVESSMR4R_00072</name>
</gene>
<dbReference type="GO" id="GO:0005737">
    <property type="term" value="C:cytoplasm"/>
    <property type="evidence" value="ECO:0007669"/>
    <property type="project" value="TreeGrafter"/>
</dbReference>
<dbReference type="Pfam" id="PF00899">
    <property type="entry name" value="ThiF"/>
    <property type="match status" value="1"/>
</dbReference>
<dbReference type="PROSITE" id="PS50206">
    <property type="entry name" value="RHODANESE_3"/>
    <property type="match status" value="1"/>
</dbReference>
<dbReference type="Gene3D" id="3.40.250.10">
    <property type="entry name" value="Rhodanese-like domain"/>
    <property type="match status" value="1"/>
</dbReference>